<dbReference type="InParanoid" id="B7FRI3"/>
<protein>
    <submittedName>
        <fullName evidence="1">Uncharacterized protein</fullName>
    </submittedName>
</protein>
<dbReference type="eggNOG" id="ENOG502S8JB">
    <property type="taxonomic scope" value="Eukaryota"/>
</dbReference>
<evidence type="ECO:0000313" key="1">
    <source>
        <dbReference type="EMBL" id="EEC51509.1"/>
    </source>
</evidence>
<gene>
    <name evidence="1" type="ORF">PHATRDRAFT_42503</name>
</gene>
<dbReference type="GeneID" id="7196057"/>
<organism evidence="1 2">
    <name type="scientific">Phaeodactylum tricornutum (strain CCAP 1055/1)</name>
    <dbReference type="NCBI Taxonomy" id="556484"/>
    <lineage>
        <taxon>Eukaryota</taxon>
        <taxon>Sar</taxon>
        <taxon>Stramenopiles</taxon>
        <taxon>Ochrophyta</taxon>
        <taxon>Bacillariophyta</taxon>
        <taxon>Bacillariophyceae</taxon>
        <taxon>Bacillariophycidae</taxon>
        <taxon>Naviculales</taxon>
        <taxon>Phaeodactylaceae</taxon>
        <taxon>Phaeodactylum</taxon>
    </lineage>
</organism>
<dbReference type="EMBL" id="CM000605">
    <property type="protein sequence ID" value="EEC51509.1"/>
    <property type="molecule type" value="Genomic_DNA"/>
</dbReference>
<accession>B7FRI3</accession>
<name>B7FRI3_PHATC</name>
<dbReference type="PaxDb" id="2850-Phatr42503"/>
<proteinExistence type="predicted"/>
<dbReference type="HOGENOM" id="CLU_1067349_0_0_1"/>
<keyword evidence="2" id="KW-1185">Reference proteome</keyword>
<dbReference type="RefSeq" id="XP_002177046.1">
    <property type="nucleotide sequence ID" value="XM_002177010.1"/>
</dbReference>
<dbReference type="AlphaFoldDB" id="B7FRI3"/>
<reference evidence="1 2" key="1">
    <citation type="journal article" date="2008" name="Nature">
        <title>The Phaeodactylum genome reveals the evolutionary history of diatom genomes.</title>
        <authorList>
            <person name="Bowler C."/>
            <person name="Allen A.E."/>
            <person name="Badger J.H."/>
            <person name="Grimwood J."/>
            <person name="Jabbari K."/>
            <person name="Kuo A."/>
            <person name="Maheswari U."/>
            <person name="Martens C."/>
            <person name="Maumus F."/>
            <person name="Otillar R.P."/>
            <person name="Rayko E."/>
            <person name="Salamov A."/>
            <person name="Vandepoele K."/>
            <person name="Beszteri B."/>
            <person name="Gruber A."/>
            <person name="Heijde M."/>
            <person name="Katinka M."/>
            <person name="Mock T."/>
            <person name="Valentin K."/>
            <person name="Verret F."/>
            <person name="Berges J.A."/>
            <person name="Brownlee C."/>
            <person name="Cadoret J.P."/>
            <person name="Chiovitti A."/>
            <person name="Choi C.J."/>
            <person name="Coesel S."/>
            <person name="De Martino A."/>
            <person name="Detter J.C."/>
            <person name="Durkin C."/>
            <person name="Falciatore A."/>
            <person name="Fournet J."/>
            <person name="Haruta M."/>
            <person name="Huysman M.J."/>
            <person name="Jenkins B.D."/>
            <person name="Jiroutova K."/>
            <person name="Jorgensen R.E."/>
            <person name="Joubert Y."/>
            <person name="Kaplan A."/>
            <person name="Kroger N."/>
            <person name="Kroth P.G."/>
            <person name="La Roche J."/>
            <person name="Lindquist E."/>
            <person name="Lommer M."/>
            <person name="Martin-Jezequel V."/>
            <person name="Lopez P.J."/>
            <person name="Lucas S."/>
            <person name="Mangogna M."/>
            <person name="McGinnis K."/>
            <person name="Medlin L.K."/>
            <person name="Montsant A."/>
            <person name="Oudot-Le Secq M.P."/>
            <person name="Napoli C."/>
            <person name="Obornik M."/>
            <person name="Parker M.S."/>
            <person name="Petit J.L."/>
            <person name="Porcel B.M."/>
            <person name="Poulsen N."/>
            <person name="Robison M."/>
            <person name="Rychlewski L."/>
            <person name="Rynearson T.A."/>
            <person name="Schmutz J."/>
            <person name="Shapiro H."/>
            <person name="Siaut M."/>
            <person name="Stanley M."/>
            <person name="Sussman M.R."/>
            <person name="Taylor A.R."/>
            <person name="Vardi A."/>
            <person name="von Dassow P."/>
            <person name="Vyverman W."/>
            <person name="Willis A."/>
            <person name="Wyrwicz L.S."/>
            <person name="Rokhsar D.S."/>
            <person name="Weissenbach J."/>
            <person name="Armbrust E.V."/>
            <person name="Green B.R."/>
            <person name="Van de Peer Y."/>
            <person name="Grigoriev I.V."/>
        </authorList>
    </citation>
    <scope>NUCLEOTIDE SEQUENCE [LARGE SCALE GENOMIC DNA]</scope>
    <source>
        <strain evidence="1 2">CCAP 1055/1</strain>
    </source>
</reference>
<reference evidence="2" key="2">
    <citation type="submission" date="2008-08" db="EMBL/GenBank/DDBJ databases">
        <authorList>
            <consortium name="Diatom Consortium"/>
            <person name="Grigoriev I."/>
            <person name="Grimwood J."/>
            <person name="Kuo A."/>
            <person name="Otillar R.P."/>
            <person name="Salamov A."/>
            <person name="Detter J.C."/>
            <person name="Lindquist E."/>
            <person name="Shapiro H."/>
            <person name="Lucas S."/>
            <person name="Glavina del Rio T."/>
            <person name="Pitluck S."/>
            <person name="Rokhsar D."/>
            <person name="Bowler C."/>
        </authorList>
    </citation>
    <scope>GENOME REANNOTATION</scope>
    <source>
        <strain evidence="2">CCAP 1055/1</strain>
    </source>
</reference>
<evidence type="ECO:0000313" key="2">
    <source>
        <dbReference type="Proteomes" id="UP000000759"/>
    </source>
</evidence>
<dbReference type="OrthoDB" id="47588at2759"/>
<dbReference type="Proteomes" id="UP000000759">
    <property type="component" value="Chromosome 1"/>
</dbReference>
<dbReference type="KEGG" id="pti:PHATRDRAFT_42503"/>
<sequence length="261" mass="29548">MKRVTGLSTLIILWVPAALVWSGVCVAFRPALRCFQPAHSLGNALHRNSRYHQCDPLCWPTRSKRSLSSKEESEKDNEPLTPDRVAALIERSFVEACMQLAKGYVDILKLFIVSTKAGYELLLGPTSLIQKVDSCENQSAGRLLMDEEIQLRRNWIHAIYLTLAHLDWKKVDASSWEADAHISKQYQPLLPELVELKATGKAFEAENILENHPELVKEGSAIDRAVVSQTLRVIWITMDVLQEEELAKPRSPRPQIPRAFD</sequence>